<reference evidence="2 3" key="1">
    <citation type="submission" date="2016-01" db="EMBL/GenBank/DDBJ databases">
        <authorList>
            <person name="Oliw E.H."/>
        </authorList>
    </citation>
    <scope>NUCLEOTIDE SEQUENCE [LARGE SCALE GENOMIC DNA]</scope>
    <source>
        <strain evidence="2 3">DNF00307</strain>
    </source>
</reference>
<protein>
    <recommendedName>
        <fullName evidence="1">Outer membrane protein beta-barrel domain-containing protein</fullName>
    </recommendedName>
</protein>
<accession>A0A134BFR9</accession>
<dbReference type="EMBL" id="LSDL01000038">
    <property type="protein sequence ID" value="KXB78740.1"/>
    <property type="molecule type" value="Genomic_DNA"/>
</dbReference>
<dbReference type="Pfam" id="PF14905">
    <property type="entry name" value="OMP_b-brl_3"/>
    <property type="match status" value="1"/>
</dbReference>
<dbReference type="SUPFAM" id="SSF49464">
    <property type="entry name" value="Carboxypeptidase regulatory domain-like"/>
    <property type="match status" value="1"/>
</dbReference>
<dbReference type="STRING" id="419005.HMPREF1860_00869"/>
<dbReference type="Pfam" id="PF13715">
    <property type="entry name" value="CarbopepD_reg_2"/>
    <property type="match status" value="1"/>
</dbReference>
<dbReference type="Proteomes" id="UP000070531">
    <property type="component" value="Unassembled WGS sequence"/>
</dbReference>
<evidence type="ECO:0000313" key="2">
    <source>
        <dbReference type="EMBL" id="KXB78740.1"/>
    </source>
</evidence>
<evidence type="ECO:0000259" key="1">
    <source>
        <dbReference type="Pfam" id="PF14905"/>
    </source>
</evidence>
<dbReference type="AlphaFoldDB" id="A0A134BFR9"/>
<comment type="caution">
    <text evidence="2">The sequence shown here is derived from an EMBL/GenBank/DDBJ whole genome shotgun (WGS) entry which is preliminary data.</text>
</comment>
<sequence length="785" mass="88595">MGNKIITEKSYIKISLMKKYLLILSLYISFVTAVSAQNISGQVIGTNGQPLEFANIVLLQQSDSSFIKGTTSNSDGTFTIQQPNVKVFVRVSYIGYATKYLESQPNMGKIVLKADSSTLSEAVVTGHRNMFKMEKEGIITNVSNTPLSKIGTAEDVLKYLPSISKNNDGFNVFGKGKPTFYLNGRQLQDLSELYRLSSDKIKSIEVIQNPGSQYDATTRAVIKIRTIRPSGEGFGASIRSSYSQSQNIDLNEQIDLTYFKNGFYSFATYNFSKIDNYQKSQIEQTVKADKIWNKTDKLEASARNKNHNITAGFNYDINNRHSMGMKYTLSFSPLDVIDTHTTTSILSNNIPSDNIDTRTHMSHDTSPSHNINTFYNGKVWGTNVDLNINYMLSKNSSQQNSDEISEATISKISSKSYIKNQMLAAKLVLGRQLFGGNMRIGIETIHTNRSDNYTIDGTAIISNTYSTLKETQIAPFAEYERNTPIGQINVGTRYEYVDFKYYNNDILKADQSRSFSNLFPYFSLSNKIGNTILNLSYTVKTKRPTYRQLSNNTLYLNRFTLQTGTPTLKPEHIHDVSAMAVWKMLQFMVSWQHNNNAIIHWDEAEPNNSAITRLEYKNLHSLNRLLANIALAPAFGSWYPQLSVGIIKQWLQLETAYGIVALNKPILQIGFNNSVALPHNITINLAMNYQSKGNYQNVYLARSTYTLDLSVTKLFFKGALEVNVKGSDLLYLLKEANYLNGNHIYIQQTNRHDSREVGITLRYNFNLSKNSYKGSGAGNSEKYRM</sequence>
<gene>
    <name evidence="2" type="ORF">HMPREF1860_00869</name>
</gene>
<dbReference type="SUPFAM" id="SSF56935">
    <property type="entry name" value="Porins"/>
    <property type="match status" value="1"/>
</dbReference>
<dbReference type="Gene3D" id="2.60.40.1120">
    <property type="entry name" value="Carboxypeptidase-like, regulatory domain"/>
    <property type="match status" value="1"/>
</dbReference>
<evidence type="ECO:0000313" key="3">
    <source>
        <dbReference type="Proteomes" id="UP000070531"/>
    </source>
</evidence>
<dbReference type="InterPro" id="IPR041700">
    <property type="entry name" value="OMP_b-brl_3"/>
</dbReference>
<dbReference type="InterPro" id="IPR008969">
    <property type="entry name" value="CarboxyPept-like_regulatory"/>
</dbReference>
<name>A0A134BFR9_9BACT</name>
<feature type="domain" description="Outer membrane protein beta-barrel" evidence="1">
    <location>
        <begin position="381"/>
        <end position="763"/>
    </location>
</feature>
<proteinExistence type="predicted"/>
<dbReference type="PATRIC" id="fig|419005.5.peg.869"/>
<organism evidence="2">
    <name type="scientific">Prevotella amnii</name>
    <dbReference type="NCBI Taxonomy" id="419005"/>
    <lineage>
        <taxon>Bacteria</taxon>
        <taxon>Pseudomonadati</taxon>
        <taxon>Bacteroidota</taxon>
        <taxon>Bacteroidia</taxon>
        <taxon>Bacteroidales</taxon>
        <taxon>Prevotellaceae</taxon>
        <taxon>Prevotella</taxon>
    </lineage>
</organism>